<dbReference type="InterPro" id="IPR005763">
    <property type="entry name" value="Fucose_isomerase"/>
</dbReference>
<reference evidence="3 4" key="1">
    <citation type="submission" date="2024-06" db="EMBL/GenBank/DDBJ databases">
        <title>The Natural Products Discovery Center: Release of the First 8490 Sequenced Strains for Exploring Actinobacteria Biosynthetic Diversity.</title>
        <authorList>
            <person name="Kalkreuter E."/>
            <person name="Kautsar S.A."/>
            <person name="Yang D."/>
            <person name="Bader C.D."/>
            <person name="Teijaro C.N."/>
            <person name="Fluegel L."/>
            <person name="Davis C.M."/>
            <person name="Simpson J.R."/>
            <person name="Lauterbach L."/>
            <person name="Steele A.D."/>
            <person name="Gui C."/>
            <person name="Meng S."/>
            <person name="Li G."/>
            <person name="Viehrig K."/>
            <person name="Ye F."/>
            <person name="Su P."/>
            <person name="Kiefer A.F."/>
            <person name="Nichols A."/>
            <person name="Cepeda A.J."/>
            <person name="Yan W."/>
            <person name="Fan B."/>
            <person name="Jiang Y."/>
            <person name="Adhikari A."/>
            <person name="Zheng C.-J."/>
            <person name="Schuster L."/>
            <person name="Cowan T.M."/>
            <person name="Smanski M.J."/>
            <person name="Chevrette M.G."/>
            <person name="De Carvalho L.P.S."/>
            <person name="Shen B."/>
        </authorList>
    </citation>
    <scope>NUCLEOTIDE SEQUENCE [LARGE SCALE GENOMIC DNA]</scope>
    <source>
        <strain evidence="3 4">NPDC049344</strain>
    </source>
</reference>
<dbReference type="SUPFAM" id="SSF53743">
    <property type="entry name" value="FucI/AraA N-terminal and middle domains"/>
    <property type="match status" value="1"/>
</dbReference>
<dbReference type="GO" id="GO:0016853">
    <property type="term" value="F:isomerase activity"/>
    <property type="evidence" value="ECO:0007669"/>
    <property type="project" value="UniProtKB-KW"/>
</dbReference>
<dbReference type="PANTHER" id="PTHR37840:SF1">
    <property type="entry name" value="L-FUCOSE ISOMERASE"/>
    <property type="match status" value="1"/>
</dbReference>
<accession>A0ABV3HYN0</accession>
<dbReference type="PANTHER" id="PTHR37840">
    <property type="entry name" value="L-FUCOSE ISOMERASE"/>
    <property type="match status" value="1"/>
</dbReference>
<keyword evidence="4" id="KW-1185">Reference proteome</keyword>
<keyword evidence="1 3" id="KW-0413">Isomerase</keyword>
<keyword evidence="2" id="KW-0119">Carbohydrate metabolism</keyword>
<dbReference type="EMBL" id="JBFAQK010000036">
    <property type="protein sequence ID" value="MEV4683675.1"/>
    <property type="molecule type" value="Genomic_DNA"/>
</dbReference>
<name>A0ABV3HYN0_9ACTN</name>
<proteinExistence type="predicted"/>
<evidence type="ECO:0000256" key="2">
    <source>
        <dbReference type="ARBA" id="ARBA00023277"/>
    </source>
</evidence>
<evidence type="ECO:0000313" key="4">
    <source>
        <dbReference type="Proteomes" id="UP001552521"/>
    </source>
</evidence>
<protein>
    <submittedName>
        <fullName evidence="3">Fucose isomerase</fullName>
    </submittedName>
</protein>
<sequence>MTSYTLPEPHRAPAAEPGTVYTVASGDLRPSANTTCWPAQQKLESDLAAALADLGRQVRRGHEVDPEKGHGFIDSQRAGIEVFKNIPRDAPLIVVEGVWQYSHHVIAGLRSHRGPILIVANWNGEYPGLVGLLNLAGSLTKADIAYSVLWSVDFTDEWARQGLRTWLETGTLVHDTGHVRDLPALPEDPETELGVALARQLREEKAIIGVFDEGCMGMYNAIIDDELLNPLGIYKERLSQSALVAEMRKVSDEEAQAVRVWLDKAGMTFHTGTDEATELTDAQLLSQFKMYIAAMRISDDFGLDAVGIQYQQGLKDMVPASDLAEGLLNNVQRPPVLSRDGARELYAGAPLPHFNEVDEGVAVDSLVTNRIWTAMGLDPATTLHDIRWGEEYEGRFVWVFEISGSVPASHNGGYDKSWSMRQPPMFFPLGGGTLSGVSKPGEVVWSRVFLMDGKLHVDMGRASAVELPEEETERRLEATNRQWPIMHAVLHGVSRDQFMARHRANHLNVAYAPDAETADKALRAKAALFAELGLEVHLCGDVAL</sequence>
<gene>
    <name evidence="3" type="ORF">AB0K36_23140</name>
</gene>
<dbReference type="RefSeq" id="WP_364597502.1">
    <property type="nucleotide sequence ID" value="NZ_JBFAQK010000036.1"/>
</dbReference>
<evidence type="ECO:0000313" key="3">
    <source>
        <dbReference type="EMBL" id="MEV4683675.1"/>
    </source>
</evidence>
<comment type="caution">
    <text evidence="3">The sequence shown here is derived from an EMBL/GenBank/DDBJ whole genome shotgun (WGS) entry which is preliminary data.</text>
</comment>
<organism evidence="3 4">
    <name type="scientific">Streptomyces kurssanovii</name>
    <dbReference type="NCBI Taxonomy" id="67312"/>
    <lineage>
        <taxon>Bacteria</taxon>
        <taxon>Bacillati</taxon>
        <taxon>Actinomycetota</taxon>
        <taxon>Actinomycetes</taxon>
        <taxon>Kitasatosporales</taxon>
        <taxon>Streptomycetaceae</taxon>
        <taxon>Streptomyces</taxon>
    </lineage>
</organism>
<dbReference type="InterPro" id="IPR009015">
    <property type="entry name" value="Fucose_isomerase_N/cen_sf"/>
</dbReference>
<evidence type="ECO:0000256" key="1">
    <source>
        <dbReference type="ARBA" id="ARBA00023235"/>
    </source>
</evidence>
<dbReference type="Proteomes" id="UP001552521">
    <property type="component" value="Unassembled WGS sequence"/>
</dbReference>